<keyword evidence="7 14" id="KW-0812">Transmembrane</keyword>
<dbReference type="OrthoDB" id="14660at2"/>
<dbReference type="CDD" id="cd06225">
    <property type="entry name" value="HAMP"/>
    <property type="match status" value="1"/>
</dbReference>
<evidence type="ECO:0000256" key="5">
    <source>
        <dbReference type="ARBA" id="ARBA00022553"/>
    </source>
</evidence>
<dbReference type="GO" id="GO:0000155">
    <property type="term" value="F:phosphorelay sensor kinase activity"/>
    <property type="evidence" value="ECO:0007669"/>
    <property type="project" value="InterPro"/>
</dbReference>
<dbReference type="InterPro" id="IPR036097">
    <property type="entry name" value="HisK_dim/P_sf"/>
</dbReference>
<feature type="domain" description="Histidine kinase" evidence="15">
    <location>
        <begin position="256"/>
        <end position="453"/>
    </location>
</feature>
<dbReference type="PANTHER" id="PTHR45528">
    <property type="entry name" value="SENSOR HISTIDINE KINASE CPXA"/>
    <property type="match status" value="1"/>
</dbReference>
<evidence type="ECO:0000256" key="2">
    <source>
        <dbReference type="ARBA" id="ARBA00004651"/>
    </source>
</evidence>
<dbReference type="Proteomes" id="UP000317944">
    <property type="component" value="Unassembled WGS sequence"/>
</dbReference>
<keyword evidence="9 17" id="KW-0418">Kinase</keyword>
<organism evidence="17 18">
    <name type="scientific">Lysinibacillus sphaericus</name>
    <name type="common">Bacillus sphaericus</name>
    <dbReference type="NCBI Taxonomy" id="1421"/>
    <lineage>
        <taxon>Bacteria</taxon>
        <taxon>Bacillati</taxon>
        <taxon>Bacillota</taxon>
        <taxon>Bacilli</taxon>
        <taxon>Bacillales</taxon>
        <taxon>Bacillaceae</taxon>
        <taxon>Lysinibacillus</taxon>
    </lineage>
</organism>
<dbReference type="InterPro" id="IPR003661">
    <property type="entry name" value="HisK_dim/P_dom"/>
</dbReference>
<comment type="caution">
    <text evidence="17">The sequence shown here is derived from an EMBL/GenBank/DDBJ whole genome shotgun (WGS) entry which is preliminary data.</text>
</comment>
<accession>A0A544ULE2</accession>
<dbReference type="EMBL" id="SADV01000006">
    <property type="protein sequence ID" value="TQR34305.1"/>
    <property type="molecule type" value="Genomic_DNA"/>
</dbReference>
<dbReference type="InterPro" id="IPR036890">
    <property type="entry name" value="HATPase_C_sf"/>
</dbReference>
<feature type="transmembrane region" description="Helical" evidence="14">
    <location>
        <begin position="165"/>
        <end position="188"/>
    </location>
</feature>
<evidence type="ECO:0000256" key="7">
    <source>
        <dbReference type="ARBA" id="ARBA00022692"/>
    </source>
</evidence>
<protein>
    <recommendedName>
        <fullName evidence="3">histidine kinase</fullName>
        <ecNumber evidence="3">2.7.13.3</ecNumber>
    </recommendedName>
</protein>
<dbReference type="PROSITE" id="PS50109">
    <property type="entry name" value="HIS_KIN"/>
    <property type="match status" value="1"/>
</dbReference>
<dbReference type="InterPro" id="IPR050398">
    <property type="entry name" value="HssS/ArlS-like"/>
</dbReference>
<evidence type="ECO:0000256" key="11">
    <source>
        <dbReference type="ARBA" id="ARBA00022989"/>
    </source>
</evidence>
<dbReference type="PANTHER" id="PTHR45528:SF1">
    <property type="entry name" value="SENSOR HISTIDINE KINASE CPXA"/>
    <property type="match status" value="1"/>
</dbReference>
<evidence type="ECO:0000259" key="15">
    <source>
        <dbReference type="PROSITE" id="PS50109"/>
    </source>
</evidence>
<keyword evidence="13 14" id="KW-0472">Membrane</keyword>
<evidence type="ECO:0000313" key="17">
    <source>
        <dbReference type="EMBL" id="TQR34305.1"/>
    </source>
</evidence>
<evidence type="ECO:0000256" key="1">
    <source>
        <dbReference type="ARBA" id="ARBA00000085"/>
    </source>
</evidence>
<dbReference type="Gene3D" id="1.10.287.130">
    <property type="match status" value="1"/>
</dbReference>
<keyword evidence="8" id="KW-0547">Nucleotide-binding</keyword>
<dbReference type="AlphaFoldDB" id="A0A544ULE2"/>
<feature type="domain" description="HAMP" evidence="16">
    <location>
        <begin position="189"/>
        <end position="241"/>
    </location>
</feature>
<dbReference type="GO" id="GO:0005524">
    <property type="term" value="F:ATP binding"/>
    <property type="evidence" value="ECO:0007669"/>
    <property type="project" value="UniProtKB-KW"/>
</dbReference>
<dbReference type="InterPro" id="IPR003594">
    <property type="entry name" value="HATPase_dom"/>
</dbReference>
<evidence type="ECO:0000256" key="8">
    <source>
        <dbReference type="ARBA" id="ARBA00022741"/>
    </source>
</evidence>
<reference evidence="17 18" key="1">
    <citation type="submission" date="2018-03" db="EMBL/GenBank/DDBJ databases">
        <title>Aerobic endospore-forming bacteria genome sequencing and assembly.</title>
        <authorList>
            <person name="Cavalcante D.A."/>
            <person name="Driks A."/>
            <person name="Putonti C."/>
            <person name="De-Souza M.T."/>
        </authorList>
    </citation>
    <scope>NUCLEOTIDE SEQUENCE [LARGE SCALE GENOMIC DNA]</scope>
    <source>
        <strain evidence="17 18">SDF0037</strain>
    </source>
</reference>
<name>A0A544ULE2_LYSSH</name>
<dbReference type="SUPFAM" id="SSF47384">
    <property type="entry name" value="Homodimeric domain of signal transducing histidine kinase"/>
    <property type="match status" value="1"/>
</dbReference>
<gene>
    <name evidence="17" type="ORF">C7Y47_10040</name>
</gene>
<dbReference type="EC" id="2.7.13.3" evidence="3"/>
<dbReference type="Gene3D" id="3.30.565.10">
    <property type="entry name" value="Histidine kinase-like ATPase, C-terminal domain"/>
    <property type="match status" value="1"/>
</dbReference>
<keyword evidence="11 14" id="KW-1133">Transmembrane helix</keyword>
<dbReference type="CDD" id="cd00082">
    <property type="entry name" value="HisKA"/>
    <property type="match status" value="1"/>
</dbReference>
<comment type="catalytic activity">
    <reaction evidence="1">
        <text>ATP + protein L-histidine = ADP + protein N-phospho-L-histidine.</text>
        <dbReference type="EC" id="2.7.13.3"/>
    </reaction>
</comment>
<dbReference type="SMART" id="SM00387">
    <property type="entry name" value="HATPase_c"/>
    <property type="match status" value="1"/>
</dbReference>
<dbReference type="GO" id="GO:0005886">
    <property type="term" value="C:plasma membrane"/>
    <property type="evidence" value="ECO:0007669"/>
    <property type="project" value="UniProtKB-SubCell"/>
</dbReference>
<evidence type="ECO:0000256" key="6">
    <source>
        <dbReference type="ARBA" id="ARBA00022679"/>
    </source>
</evidence>
<evidence type="ECO:0000259" key="16">
    <source>
        <dbReference type="PROSITE" id="PS50885"/>
    </source>
</evidence>
<feature type="transmembrane region" description="Helical" evidence="14">
    <location>
        <begin position="12"/>
        <end position="37"/>
    </location>
</feature>
<evidence type="ECO:0000256" key="9">
    <source>
        <dbReference type="ARBA" id="ARBA00022777"/>
    </source>
</evidence>
<evidence type="ECO:0000256" key="4">
    <source>
        <dbReference type="ARBA" id="ARBA00022475"/>
    </source>
</evidence>
<evidence type="ECO:0000256" key="10">
    <source>
        <dbReference type="ARBA" id="ARBA00022840"/>
    </source>
</evidence>
<dbReference type="InterPro" id="IPR005467">
    <property type="entry name" value="His_kinase_dom"/>
</dbReference>
<comment type="subcellular location">
    <subcellularLocation>
        <location evidence="2">Cell membrane</location>
        <topology evidence="2">Multi-pass membrane protein</topology>
    </subcellularLocation>
</comment>
<dbReference type="InterPro" id="IPR003660">
    <property type="entry name" value="HAMP_dom"/>
</dbReference>
<keyword evidence="4" id="KW-1003">Cell membrane</keyword>
<keyword evidence="6" id="KW-0808">Transferase</keyword>
<sequence>MKFFRSLLAKYMFIILLAISIVQIAYLVIPLFVLGIAKNGEDDLSKGAEIESKVEGKWHAEAKSIKNMTEEAIVQHFESWKKQYPKASMFWVGEDGTLLTTLNVTEQLPLKWSPAFTTKFIKERYGGDPFTVIAFLGEDESNGFIVLEIPKEVFKPPIRGVYEKYGTFVFFGVIAIILFFVIVSFLFFKGIRKRLLHLQEAMELRDVDGLPIETKVKKKDEIGQLEHSFNRMVCELRESKNREQKEEQLRRELIANLSHDLRTPLTKIRAQSYSISKEALSEDGKQAIKAMETSIVSVDALIENLMSYTLLMASKYKFEAKEINVIRFVREQMTTWYSVFEKEGFEIDIELHSFEKNEWQVDPIWLGRIFDNLFQNILRHASSGKYIGVETDSTERYDAFIIKDHGNGMKNESNAKGAGIGLSIVDIMVKGMDLDWDIESSESGTKIKIKHYK</sequence>
<dbReference type="PROSITE" id="PS50885">
    <property type="entry name" value="HAMP"/>
    <property type="match status" value="1"/>
</dbReference>
<dbReference type="Gene3D" id="6.10.340.10">
    <property type="match status" value="1"/>
</dbReference>
<evidence type="ECO:0000256" key="3">
    <source>
        <dbReference type="ARBA" id="ARBA00012438"/>
    </source>
</evidence>
<evidence type="ECO:0000256" key="14">
    <source>
        <dbReference type="SAM" id="Phobius"/>
    </source>
</evidence>
<dbReference type="Pfam" id="PF02518">
    <property type="entry name" value="HATPase_c"/>
    <property type="match status" value="1"/>
</dbReference>
<dbReference type="Pfam" id="PF00512">
    <property type="entry name" value="HisKA"/>
    <property type="match status" value="1"/>
</dbReference>
<dbReference type="SMART" id="SM00388">
    <property type="entry name" value="HisKA"/>
    <property type="match status" value="1"/>
</dbReference>
<evidence type="ECO:0000313" key="18">
    <source>
        <dbReference type="Proteomes" id="UP000317944"/>
    </source>
</evidence>
<dbReference type="SUPFAM" id="SSF55874">
    <property type="entry name" value="ATPase domain of HSP90 chaperone/DNA topoisomerase II/histidine kinase"/>
    <property type="match status" value="1"/>
</dbReference>
<keyword evidence="5" id="KW-0597">Phosphoprotein</keyword>
<keyword evidence="10" id="KW-0067">ATP-binding</keyword>
<proteinExistence type="predicted"/>
<evidence type="ECO:0000256" key="12">
    <source>
        <dbReference type="ARBA" id="ARBA00023012"/>
    </source>
</evidence>
<dbReference type="RefSeq" id="WP_142508652.1">
    <property type="nucleotide sequence ID" value="NZ_SADV01000006.1"/>
</dbReference>
<evidence type="ECO:0000256" key="13">
    <source>
        <dbReference type="ARBA" id="ARBA00023136"/>
    </source>
</evidence>
<keyword evidence="12" id="KW-0902">Two-component regulatory system</keyword>